<name>A0A1M5VSK2_9GAMM</name>
<feature type="transmembrane region" description="Helical" evidence="1">
    <location>
        <begin position="28"/>
        <end position="47"/>
    </location>
</feature>
<feature type="domain" description="Serine aminopeptidase S33" evidence="2">
    <location>
        <begin position="130"/>
        <end position="273"/>
    </location>
</feature>
<dbReference type="RefSeq" id="WP_067657120.1">
    <property type="nucleotide sequence ID" value="NZ_FQXG01000004.1"/>
</dbReference>
<keyword evidence="1" id="KW-0812">Transmembrane</keyword>
<dbReference type="AlphaFoldDB" id="A0A1M5VSK2"/>
<gene>
    <name evidence="3" type="ORF">SAMN02745129_2957</name>
</gene>
<evidence type="ECO:0000313" key="3">
    <source>
        <dbReference type="EMBL" id="SHH78158.1"/>
    </source>
</evidence>
<dbReference type="GO" id="GO:0004177">
    <property type="term" value="F:aminopeptidase activity"/>
    <property type="evidence" value="ECO:0007669"/>
    <property type="project" value="UniProtKB-KW"/>
</dbReference>
<keyword evidence="1" id="KW-1133">Transmembrane helix</keyword>
<keyword evidence="3" id="KW-0378">Hydrolase</keyword>
<dbReference type="Pfam" id="PF12146">
    <property type="entry name" value="Hydrolase_4"/>
    <property type="match status" value="1"/>
</dbReference>
<evidence type="ECO:0000259" key="2">
    <source>
        <dbReference type="Pfam" id="PF12146"/>
    </source>
</evidence>
<accession>A0A1M5VSK2</accession>
<keyword evidence="4" id="KW-1185">Reference proteome</keyword>
<keyword evidence="3" id="KW-0031">Aminopeptidase</keyword>
<keyword evidence="1" id="KW-0472">Membrane</keyword>
<proteinExistence type="predicted"/>
<dbReference type="Proteomes" id="UP000184268">
    <property type="component" value="Unassembled WGS sequence"/>
</dbReference>
<evidence type="ECO:0000256" key="1">
    <source>
        <dbReference type="SAM" id="Phobius"/>
    </source>
</evidence>
<protein>
    <submittedName>
        <fullName evidence="3">Serine aminopeptidase, S33</fullName>
    </submittedName>
</protein>
<dbReference type="Gene3D" id="3.40.50.1820">
    <property type="entry name" value="alpha/beta hydrolase"/>
    <property type="match status" value="1"/>
</dbReference>
<dbReference type="SUPFAM" id="SSF53474">
    <property type="entry name" value="alpha/beta-Hydrolases"/>
    <property type="match status" value="1"/>
</dbReference>
<dbReference type="InterPro" id="IPR022742">
    <property type="entry name" value="Hydrolase_4"/>
</dbReference>
<evidence type="ECO:0000313" key="4">
    <source>
        <dbReference type="Proteomes" id="UP000184268"/>
    </source>
</evidence>
<keyword evidence="3" id="KW-0645">Protease</keyword>
<dbReference type="OrthoDB" id="8476759at2"/>
<sequence>MPHKPDSPSHSSKDRVSSRRRYRWLRPLGWVLLGALLPVIGTVVLWFQQKPALSPWHDTFLNEDYSHREPAPSFDDYLKQEQRVFDELAALTLSDDPADRLNRYQHGSLSDPARWGGAGNRSYEWPNPEAEYALLLLHGLTDSPYSVAHFANHFAPHSHVLGLRLPGHGTLPSALVELEWQDLTSAVELAADHLAAQHPDKPLIVVGYSTGAPLALELSMRRIRDGEAAPFDAMVFVSPAIGVTAAAAAARWQSRLGHLLGLDKLAWNSVIPEYHPFKYNSFAINGGDLVHRLLRHNRALLASLSEPQRAMMPPVLSFQSLTDATVTPSAVLDLHLLQRRRGDDELVLFDINRRLASHSLLRQDPIGLLERYAPLPGVTVVENQFAASGKALTQVQARDWQEGRVETLPWHWPDTVHSLSHISMPMPAEDPVLGNGEIHGEHIQLGNMAVRGEYGVLAFSSALLLRQQWNPFFPYLLQRTDAFIERQLVQR</sequence>
<dbReference type="EMBL" id="FQXG01000004">
    <property type="protein sequence ID" value="SHH78158.1"/>
    <property type="molecule type" value="Genomic_DNA"/>
</dbReference>
<dbReference type="InterPro" id="IPR029058">
    <property type="entry name" value="AB_hydrolase_fold"/>
</dbReference>
<dbReference type="STRING" id="299255.SAMN02745129_2957"/>
<reference evidence="3 4" key="1">
    <citation type="submission" date="2016-11" db="EMBL/GenBank/DDBJ databases">
        <authorList>
            <person name="Jaros S."/>
            <person name="Januszkiewicz K."/>
            <person name="Wedrychowicz H."/>
        </authorList>
    </citation>
    <scope>NUCLEOTIDE SEQUENCE [LARGE SCALE GENOMIC DNA]</scope>
    <source>
        <strain evidence="3 4">DSM 16917</strain>
    </source>
</reference>
<organism evidence="3 4">
    <name type="scientific">Ferrimonas marina</name>
    <dbReference type="NCBI Taxonomy" id="299255"/>
    <lineage>
        <taxon>Bacteria</taxon>
        <taxon>Pseudomonadati</taxon>
        <taxon>Pseudomonadota</taxon>
        <taxon>Gammaproteobacteria</taxon>
        <taxon>Alteromonadales</taxon>
        <taxon>Ferrimonadaceae</taxon>
        <taxon>Ferrimonas</taxon>
    </lineage>
</organism>